<sequence>MSPKQKRNPTAQDLGQFCLAVRQKKDWERKIWDEKLVLKWSIEAELMPLGSTVLRGETLEAVRELRRASTIRKLDQEIILSNGPHHEPVKEPVLEVDNSDWNNALKYARGSRHALWEPELREKGLGIFVSDDLVPESVHRELERELDALAAKEPKDYHPGSFGKVQDLIHPSLYPYIPGVTPLSSPSIKLPPTVEGKFYTKLSSLSDTEMISTYAWIPSVFKVSPDGTDVHIDGYINGLGTREEHPGLFRVIEKMFLLALPHFEKTVEKAQEYKPETSPSVQRWIQRRDFAVSHEGELTKEMWAQFLSEHQTEWELQKREEKEAKERLRREIHEEKTGKESFYVLEDSFVGAANTYKGQELKVVVKAANYTVAPGREYEGSWHMEGMPHERIIASFIYYYSTDSAIQDHGLSFRKFRDVNDDFPAVEDSDYTHEDFHLSFLVNTNVSGDGQNSDNDEDPEYDSEHHYPSDWETVNESSRIPVTTTSLPFFINLGTVQTTNFDLDRKGEHKGNSTGRILSFPNWLQHKVKLVKNSESSRNSNINDETVATRKIFCFFLVDDSGSQSSLDYIRQPGFSIRGMSHMNVLTTSEIPMQERKTNDPTIRAFLRIVSLKLTGQEISPELIEIICDYVLEGTLTREEAEGHRLTLMSERKVNAKGGFFHYKIMQAAANKFQEYMGTEPTVIHPEYKPVEGGASMKALAWFGPKDVRMVTAPIPDITEPDDVILQVTGTTICGSDIHLYHGEIMALQKGDILGHEFMGKVFKIGPNVKNLKPGQRVVSSFQIACGKCTYCRENLSSFCDRTNNSSLQNYMHGQRDAGFFGYSHFTGGFPGGQAEYVRVPIGNVNLLPIPDSVPDEKAIYLSDVLPTTYHTVVDTGVKLGDVVGIWWMWLLIGTFHEPKTITHKIQKTLMLETDVPETINEMIVSVRKTGRCGIIAAYAGYANAVNVGALMEKGVRLIGNGQAPVLKYWEEILNEYIIPGKFDPTFMITHRVPIDDLAKLYPAFDNRVDGVEKVFIETQFSSAPSSGCPPTSRVDDWISI</sequence>
<dbReference type="GO" id="GO:0008270">
    <property type="term" value="F:zinc ion binding"/>
    <property type="evidence" value="ECO:0007669"/>
    <property type="project" value="InterPro"/>
</dbReference>
<dbReference type="AlphaFoldDB" id="A0A1Q3EGA3"/>
<organism evidence="9 10">
    <name type="scientific">Lentinula edodes</name>
    <name type="common">Shiitake mushroom</name>
    <name type="synonym">Lentinus edodes</name>
    <dbReference type="NCBI Taxonomy" id="5353"/>
    <lineage>
        <taxon>Eukaryota</taxon>
        <taxon>Fungi</taxon>
        <taxon>Dikarya</taxon>
        <taxon>Basidiomycota</taxon>
        <taxon>Agaricomycotina</taxon>
        <taxon>Agaricomycetes</taxon>
        <taxon>Agaricomycetidae</taxon>
        <taxon>Agaricales</taxon>
        <taxon>Marasmiineae</taxon>
        <taxon>Omphalotaceae</taxon>
        <taxon>Lentinula</taxon>
    </lineage>
</organism>
<feature type="domain" description="DUF4246" evidence="8">
    <location>
        <begin position="126"/>
        <end position="559"/>
    </location>
</feature>
<evidence type="ECO:0000256" key="2">
    <source>
        <dbReference type="ARBA" id="ARBA00022723"/>
    </source>
</evidence>
<dbReference type="Proteomes" id="UP000188533">
    <property type="component" value="Unassembled WGS sequence"/>
</dbReference>
<reference evidence="9 10" key="2">
    <citation type="submission" date="2017-02" db="EMBL/GenBank/DDBJ databases">
        <title>A genome survey and senescence transcriptome analysis in Lentinula edodes.</title>
        <authorList>
            <person name="Sakamoto Y."/>
            <person name="Nakade K."/>
            <person name="Sato S."/>
            <person name="Yoshida Y."/>
            <person name="Miyazaki K."/>
            <person name="Natsume S."/>
            <person name="Konno N."/>
        </authorList>
    </citation>
    <scope>NUCLEOTIDE SEQUENCE [LARGE SCALE GENOMIC DNA]</scope>
    <source>
        <strain evidence="9 10">NBRC 111202</strain>
    </source>
</reference>
<evidence type="ECO:0000259" key="7">
    <source>
        <dbReference type="Pfam" id="PF08240"/>
    </source>
</evidence>
<gene>
    <name evidence="9" type="ORF">LENED_008120</name>
</gene>
<keyword evidence="3" id="KW-0862">Zinc</keyword>
<name>A0A1Q3EGA3_LENED</name>
<evidence type="ECO:0000256" key="6">
    <source>
        <dbReference type="SAM" id="MobiDB-lite"/>
    </source>
</evidence>
<evidence type="ECO:0000256" key="3">
    <source>
        <dbReference type="ARBA" id="ARBA00022833"/>
    </source>
</evidence>
<evidence type="ECO:0000313" key="9">
    <source>
        <dbReference type="EMBL" id="GAW06216.1"/>
    </source>
</evidence>
<reference evidence="9 10" key="1">
    <citation type="submission" date="2016-08" db="EMBL/GenBank/DDBJ databases">
        <authorList>
            <consortium name="Lentinula edodes genome sequencing consortium"/>
            <person name="Sakamoto Y."/>
            <person name="Nakade K."/>
            <person name="Sato S."/>
            <person name="Yoshida Y."/>
            <person name="Miyazaki K."/>
            <person name="Natsume S."/>
            <person name="Konno N."/>
        </authorList>
    </citation>
    <scope>NUCLEOTIDE SEQUENCE [LARGE SCALE GENOMIC DNA]</scope>
    <source>
        <strain evidence="9 10">NBRC 111202</strain>
    </source>
</reference>
<comment type="cofactor">
    <cofactor evidence="1">
        <name>Zn(2+)</name>
        <dbReference type="ChEBI" id="CHEBI:29105"/>
    </cofactor>
</comment>
<feature type="region of interest" description="Disordered" evidence="6">
    <location>
        <begin position="447"/>
        <end position="474"/>
    </location>
</feature>
<evidence type="ECO:0000313" key="10">
    <source>
        <dbReference type="Proteomes" id="UP000188533"/>
    </source>
</evidence>
<dbReference type="InterPro" id="IPR002328">
    <property type="entry name" value="ADH_Zn_CS"/>
</dbReference>
<dbReference type="InterPro" id="IPR013154">
    <property type="entry name" value="ADH-like_N"/>
</dbReference>
<dbReference type="SUPFAM" id="SSF50129">
    <property type="entry name" value="GroES-like"/>
    <property type="match status" value="1"/>
</dbReference>
<dbReference type="Gene3D" id="3.90.180.10">
    <property type="entry name" value="Medium-chain alcohol dehydrogenases, catalytic domain"/>
    <property type="match status" value="2"/>
</dbReference>
<dbReference type="GO" id="GO:0016491">
    <property type="term" value="F:oxidoreductase activity"/>
    <property type="evidence" value="ECO:0007669"/>
    <property type="project" value="UniProtKB-KW"/>
</dbReference>
<proteinExistence type="predicted"/>
<dbReference type="PANTHER" id="PTHR42813:SF1">
    <property type="entry name" value="DEHYDROGENASE, PUTATIVE (AFU_ORTHOLOGUE AFUA_5G03930)-RELATED"/>
    <property type="match status" value="1"/>
</dbReference>
<dbReference type="STRING" id="5353.A0A1Q3EGA3"/>
<dbReference type="Gene3D" id="3.40.50.720">
    <property type="entry name" value="NAD(P)-binding Rossmann-like Domain"/>
    <property type="match status" value="1"/>
</dbReference>
<dbReference type="InterPro" id="IPR011032">
    <property type="entry name" value="GroES-like_sf"/>
</dbReference>
<evidence type="ECO:0000256" key="5">
    <source>
        <dbReference type="SAM" id="Coils"/>
    </source>
</evidence>
<dbReference type="InterPro" id="IPR049192">
    <property type="entry name" value="DUF4246_C"/>
</dbReference>
<evidence type="ECO:0000256" key="1">
    <source>
        <dbReference type="ARBA" id="ARBA00001947"/>
    </source>
</evidence>
<dbReference type="PANTHER" id="PTHR42813">
    <property type="entry name" value="ZINC-TYPE ALCOHOL DEHYDROGENASE-LIKE"/>
    <property type="match status" value="1"/>
</dbReference>
<feature type="domain" description="Alcohol dehydrogenase-like N-terminal" evidence="7">
    <location>
        <begin position="721"/>
        <end position="851"/>
    </location>
</feature>
<dbReference type="Pfam" id="PF08240">
    <property type="entry name" value="ADH_N"/>
    <property type="match status" value="1"/>
</dbReference>
<dbReference type="Pfam" id="PF14033">
    <property type="entry name" value="DUF4246"/>
    <property type="match status" value="1"/>
</dbReference>
<comment type="caution">
    <text evidence="9">The sequence shown here is derived from an EMBL/GenBank/DDBJ whole genome shotgun (WGS) entry which is preliminary data.</text>
</comment>
<dbReference type="SUPFAM" id="SSF51735">
    <property type="entry name" value="NAD(P)-binding Rossmann-fold domains"/>
    <property type="match status" value="1"/>
</dbReference>
<keyword evidence="2" id="KW-0479">Metal-binding</keyword>
<feature type="coiled-coil region" evidence="5">
    <location>
        <begin position="311"/>
        <end position="338"/>
    </location>
</feature>
<evidence type="ECO:0000256" key="4">
    <source>
        <dbReference type="ARBA" id="ARBA00023002"/>
    </source>
</evidence>
<evidence type="ECO:0000259" key="8">
    <source>
        <dbReference type="Pfam" id="PF14033"/>
    </source>
</evidence>
<protein>
    <submittedName>
        <fullName evidence="9">Uncharacterized protein</fullName>
    </submittedName>
</protein>
<keyword evidence="10" id="KW-1185">Reference proteome</keyword>
<dbReference type="PROSITE" id="PS00059">
    <property type="entry name" value="ADH_ZINC"/>
    <property type="match status" value="1"/>
</dbReference>
<accession>A0A1Q3EGA3</accession>
<dbReference type="InterPro" id="IPR036291">
    <property type="entry name" value="NAD(P)-bd_dom_sf"/>
</dbReference>
<keyword evidence="5" id="KW-0175">Coiled coil</keyword>
<keyword evidence="4" id="KW-0560">Oxidoreductase</keyword>
<dbReference type="EMBL" id="BDGU01000309">
    <property type="protein sequence ID" value="GAW06216.1"/>
    <property type="molecule type" value="Genomic_DNA"/>
</dbReference>